<dbReference type="EC" id="1.1.1.133" evidence="3 6"/>
<name>A0A840RFV3_9NEIS</name>
<evidence type="ECO:0000256" key="3">
    <source>
        <dbReference type="ARBA" id="ARBA00012929"/>
    </source>
</evidence>
<dbReference type="NCBIfam" id="NF007440">
    <property type="entry name" value="PRK09987.1"/>
    <property type="match status" value="1"/>
</dbReference>
<keyword evidence="9" id="KW-1185">Reference proteome</keyword>
<keyword evidence="6" id="KW-0521">NADP</keyword>
<comment type="function">
    <text evidence="6">Catalyzes the reduction of dTDP-6-deoxy-L-lyxo-4-hexulose to yield dTDP-L-rhamnose.</text>
</comment>
<evidence type="ECO:0000256" key="1">
    <source>
        <dbReference type="ARBA" id="ARBA00004781"/>
    </source>
</evidence>
<dbReference type="Gene3D" id="3.90.25.10">
    <property type="entry name" value="UDP-galactose 4-epimerase, domain 1"/>
    <property type="match status" value="1"/>
</dbReference>
<dbReference type="InterPro" id="IPR005913">
    <property type="entry name" value="dTDP_dehydrorham_reduct"/>
</dbReference>
<dbReference type="InterPro" id="IPR029903">
    <property type="entry name" value="RmlD-like-bd"/>
</dbReference>
<protein>
    <recommendedName>
        <fullName evidence="4 6">dTDP-4-dehydrorhamnose reductase</fullName>
        <ecNumber evidence="3 6">1.1.1.133</ecNumber>
    </recommendedName>
</protein>
<dbReference type="UniPathway" id="UPA00124"/>
<dbReference type="RefSeq" id="WP_308419170.1">
    <property type="nucleotide sequence ID" value="NZ_JACHHN010000006.1"/>
</dbReference>
<dbReference type="NCBIfam" id="TIGR01214">
    <property type="entry name" value="rmlD"/>
    <property type="match status" value="1"/>
</dbReference>
<comment type="catalytic activity">
    <reaction evidence="5 6">
        <text>dTDP-beta-L-rhamnose + NADP(+) = dTDP-4-dehydro-beta-L-rhamnose + NADPH + H(+)</text>
        <dbReference type="Rhea" id="RHEA:21796"/>
        <dbReference type="ChEBI" id="CHEBI:15378"/>
        <dbReference type="ChEBI" id="CHEBI:57510"/>
        <dbReference type="ChEBI" id="CHEBI:57783"/>
        <dbReference type="ChEBI" id="CHEBI:58349"/>
        <dbReference type="ChEBI" id="CHEBI:62830"/>
        <dbReference type="EC" id="1.1.1.133"/>
    </reaction>
</comment>
<dbReference type="SUPFAM" id="SSF51735">
    <property type="entry name" value="NAD(P)-binding Rossmann-fold domains"/>
    <property type="match status" value="1"/>
</dbReference>
<dbReference type="Pfam" id="PF04321">
    <property type="entry name" value="RmlD_sub_bind"/>
    <property type="match status" value="1"/>
</dbReference>
<dbReference type="GO" id="GO:0005829">
    <property type="term" value="C:cytosol"/>
    <property type="evidence" value="ECO:0007669"/>
    <property type="project" value="TreeGrafter"/>
</dbReference>
<evidence type="ECO:0000256" key="2">
    <source>
        <dbReference type="ARBA" id="ARBA00010944"/>
    </source>
</evidence>
<sequence>MPVILVTGKGGQVGFELQRSLAVLGRVVALDRTECDLSQPESIRAAVQRIRPDVIVNPAAYTAVDKAESDQLAALAVNGTAPGILAQEAAQLGSLLVHYSTDYVFAGDDQPEAYNEAAKPAPRSVYGQTKLVGEQSILAAHERHLILRTSWVYGAYGANFLKTVLRLLEERDELKIVADQIGAPTAASLIADVTAQLVARYLRAGDTDYPYGTYHLSASGETSWYGYAYYVAQQAHLAGLPLKTALERILPIPTSAYPLPAPRPANSRLDTHKLRATFGLSLPEWQAGIDQALALLLRR</sequence>
<dbReference type="GO" id="GO:0019305">
    <property type="term" value="P:dTDP-rhamnose biosynthetic process"/>
    <property type="evidence" value="ECO:0007669"/>
    <property type="project" value="UniProtKB-UniPathway"/>
</dbReference>
<organism evidence="8 9">
    <name type="scientific">Silvimonas terrae</name>
    <dbReference type="NCBI Taxonomy" id="300266"/>
    <lineage>
        <taxon>Bacteria</taxon>
        <taxon>Pseudomonadati</taxon>
        <taxon>Pseudomonadota</taxon>
        <taxon>Betaproteobacteria</taxon>
        <taxon>Neisseriales</taxon>
        <taxon>Chitinibacteraceae</taxon>
        <taxon>Silvimonas</taxon>
    </lineage>
</organism>
<comment type="similarity">
    <text evidence="2 6">Belongs to the dTDP-4-dehydrorhamnose reductase family.</text>
</comment>
<dbReference type="InterPro" id="IPR036291">
    <property type="entry name" value="NAD(P)-bd_dom_sf"/>
</dbReference>
<evidence type="ECO:0000259" key="7">
    <source>
        <dbReference type="Pfam" id="PF04321"/>
    </source>
</evidence>
<dbReference type="AlphaFoldDB" id="A0A840RFV3"/>
<dbReference type="PANTHER" id="PTHR10491:SF4">
    <property type="entry name" value="METHIONINE ADENOSYLTRANSFERASE 2 SUBUNIT BETA"/>
    <property type="match status" value="1"/>
</dbReference>
<accession>A0A840RFV3</accession>
<feature type="domain" description="RmlD-like substrate binding" evidence="7">
    <location>
        <begin position="4"/>
        <end position="294"/>
    </location>
</feature>
<dbReference type="EMBL" id="JACHHN010000006">
    <property type="protein sequence ID" value="MBB5192449.1"/>
    <property type="molecule type" value="Genomic_DNA"/>
</dbReference>
<dbReference type="Proteomes" id="UP000543030">
    <property type="component" value="Unassembled WGS sequence"/>
</dbReference>
<keyword evidence="6 8" id="KW-0560">Oxidoreductase</keyword>
<dbReference type="PANTHER" id="PTHR10491">
    <property type="entry name" value="DTDP-4-DEHYDRORHAMNOSE REDUCTASE"/>
    <property type="match status" value="1"/>
</dbReference>
<comment type="cofactor">
    <cofactor evidence="6">
        <name>Mg(2+)</name>
        <dbReference type="ChEBI" id="CHEBI:18420"/>
    </cofactor>
    <text evidence="6">Binds 1 Mg(2+) ion per monomer.</text>
</comment>
<evidence type="ECO:0000313" key="9">
    <source>
        <dbReference type="Proteomes" id="UP000543030"/>
    </source>
</evidence>
<evidence type="ECO:0000256" key="6">
    <source>
        <dbReference type="RuleBase" id="RU364082"/>
    </source>
</evidence>
<dbReference type="GO" id="GO:0008831">
    <property type="term" value="F:dTDP-4-dehydrorhamnose reductase activity"/>
    <property type="evidence" value="ECO:0007669"/>
    <property type="project" value="UniProtKB-EC"/>
</dbReference>
<gene>
    <name evidence="8" type="ORF">HNQ50_003190</name>
</gene>
<comment type="pathway">
    <text evidence="1 6">Carbohydrate biosynthesis; dTDP-L-rhamnose biosynthesis.</text>
</comment>
<evidence type="ECO:0000313" key="8">
    <source>
        <dbReference type="EMBL" id="MBB5192449.1"/>
    </source>
</evidence>
<reference evidence="8 9" key="1">
    <citation type="submission" date="2020-08" db="EMBL/GenBank/DDBJ databases">
        <title>Genomic Encyclopedia of Type Strains, Phase IV (KMG-IV): sequencing the most valuable type-strain genomes for metagenomic binning, comparative biology and taxonomic classification.</title>
        <authorList>
            <person name="Goeker M."/>
        </authorList>
    </citation>
    <scope>NUCLEOTIDE SEQUENCE [LARGE SCALE GENOMIC DNA]</scope>
    <source>
        <strain evidence="8 9">DSM 18233</strain>
    </source>
</reference>
<proteinExistence type="inferred from homology"/>
<evidence type="ECO:0000256" key="4">
    <source>
        <dbReference type="ARBA" id="ARBA00017099"/>
    </source>
</evidence>
<comment type="caution">
    <text evidence="8">The sequence shown here is derived from an EMBL/GenBank/DDBJ whole genome shotgun (WGS) entry which is preliminary data.</text>
</comment>
<dbReference type="Gene3D" id="3.40.50.720">
    <property type="entry name" value="NAD(P)-binding Rossmann-like Domain"/>
    <property type="match status" value="1"/>
</dbReference>
<dbReference type="CDD" id="cd05254">
    <property type="entry name" value="dTDP_HR_like_SDR_e"/>
    <property type="match status" value="1"/>
</dbReference>
<evidence type="ECO:0000256" key="5">
    <source>
        <dbReference type="ARBA" id="ARBA00048200"/>
    </source>
</evidence>